<reference evidence="1 2" key="1">
    <citation type="journal article" date="2019" name="Sci. Rep.">
        <title>Orb-weaving spider Araneus ventricosus genome elucidates the spidroin gene catalogue.</title>
        <authorList>
            <person name="Kono N."/>
            <person name="Nakamura H."/>
            <person name="Ohtoshi R."/>
            <person name="Moran D.A.P."/>
            <person name="Shinohara A."/>
            <person name="Yoshida Y."/>
            <person name="Fujiwara M."/>
            <person name="Mori M."/>
            <person name="Tomita M."/>
            <person name="Arakawa K."/>
        </authorList>
    </citation>
    <scope>NUCLEOTIDE SEQUENCE [LARGE SCALE GENOMIC DNA]</scope>
</reference>
<keyword evidence="2" id="KW-1185">Reference proteome</keyword>
<gene>
    <name evidence="1" type="ORF">AVEN_210277_1</name>
</gene>
<dbReference type="EMBL" id="BGPR01003895">
    <property type="protein sequence ID" value="GBM93653.1"/>
    <property type="molecule type" value="Genomic_DNA"/>
</dbReference>
<dbReference type="AlphaFoldDB" id="A0A4Y2JTC3"/>
<accession>A0A4Y2JTC3</accession>
<evidence type="ECO:0000313" key="1">
    <source>
        <dbReference type="EMBL" id="GBM93653.1"/>
    </source>
</evidence>
<protein>
    <submittedName>
        <fullName evidence="1">Uncharacterized protein</fullName>
    </submittedName>
</protein>
<name>A0A4Y2JTC3_ARAVE</name>
<organism evidence="1 2">
    <name type="scientific">Araneus ventricosus</name>
    <name type="common">Orbweaver spider</name>
    <name type="synonym">Epeira ventricosa</name>
    <dbReference type="NCBI Taxonomy" id="182803"/>
    <lineage>
        <taxon>Eukaryota</taxon>
        <taxon>Metazoa</taxon>
        <taxon>Ecdysozoa</taxon>
        <taxon>Arthropoda</taxon>
        <taxon>Chelicerata</taxon>
        <taxon>Arachnida</taxon>
        <taxon>Araneae</taxon>
        <taxon>Araneomorphae</taxon>
        <taxon>Entelegynae</taxon>
        <taxon>Araneoidea</taxon>
        <taxon>Araneidae</taxon>
        <taxon>Araneus</taxon>
    </lineage>
</organism>
<comment type="caution">
    <text evidence="1">The sequence shown here is derived from an EMBL/GenBank/DDBJ whole genome shotgun (WGS) entry which is preliminary data.</text>
</comment>
<proteinExistence type="predicted"/>
<sequence>MNTTTSVGILKPWLTYPQSQYHKCLRYHHFNLPSYRHNKIRCVYAANVPTTQHSGNTFYHIRLWKNFKSHRITAGTPAAHQPLFPHLSPHRRSNRLNRWDWSQRQVILTTRCPCRLDPNTGHSDNTIPMSIGAKDR</sequence>
<dbReference type="Proteomes" id="UP000499080">
    <property type="component" value="Unassembled WGS sequence"/>
</dbReference>
<evidence type="ECO:0000313" key="2">
    <source>
        <dbReference type="Proteomes" id="UP000499080"/>
    </source>
</evidence>